<evidence type="ECO:0000313" key="2">
    <source>
        <dbReference type="EMBL" id="OGD04450.1"/>
    </source>
</evidence>
<evidence type="ECO:0000313" key="3">
    <source>
        <dbReference type="Proteomes" id="UP000177080"/>
    </source>
</evidence>
<name>A0A1F4ZDP9_9BACT</name>
<feature type="transmembrane region" description="Helical" evidence="1">
    <location>
        <begin position="7"/>
        <end position="24"/>
    </location>
</feature>
<proteinExistence type="predicted"/>
<dbReference type="InterPro" id="IPR008875">
    <property type="entry name" value="TraX"/>
</dbReference>
<dbReference type="AlphaFoldDB" id="A0A1F4ZDP9"/>
<evidence type="ECO:0008006" key="4">
    <source>
        <dbReference type="Google" id="ProtNLM"/>
    </source>
</evidence>
<reference evidence="2 3" key="1">
    <citation type="journal article" date="2016" name="Nat. Commun.">
        <title>Thousands of microbial genomes shed light on interconnected biogeochemical processes in an aquifer system.</title>
        <authorList>
            <person name="Anantharaman K."/>
            <person name="Brown C.T."/>
            <person name="Hug L.A."/>
            <person name="Sharon I."/>
            <person name="Castelle C.J."/>
            <person name="Probst A.J."/>
            <person name="Thomas B.C."/>
            <person name="Singh A."/>
            <person name="Wilkins M.J."/>
            <person name="Karaoz U."/>
            <person name="Brodie E.L."/>
            <person name="Williams K.H."/>
            <person name="Hubbard S.S."/>
            <person name="Banfield J.F."/>
        </authorList>
    </citation>
    <scope>NUCLEOTIDE SEQUENCE [LARGE SCALE GENOMIC DNA]</scope>
</reference>
<keyword evidence="1" id="KW-0472">Membrane</keyword>
<organism evidence="2 3">
    <name type="scientific">Candidatus Amesbacteria bacterium RIFCSPLOWO2_01_FULL_48_25</name>
    <dbReference type="NCBI Taxonomy" id="1797259"/>
    <lineage>
        <taxon>Bacteria</taxon>
        <taxon>Candidatus Amesiibacteriota</taxon>
    </lineage>
</organism>
<comment type="caution">
    <text evidence="2">The sequence shown here is derived from an EMBL/GenBank/DDBJ whole genome shotgun (WGS) entry which is preliminary data.</text>
</comment>
<dbReference type="Pfam" id="PF05857">
    <property type="entry name" value="TraX"/>
    <property type="match status" value="1"/>
</dbReference>
<feature type="transmembrane region" description="Helical" evidence="1">
    <location>
        <begin position="118"/>
        <end position="146"/>
    </location>
</feature>
<dbReference type="STRING" id="1797259.A2989_05490"/>
<feature type="transmembrane region" description="Helical" evidence="1">
    <location>
        <begin position="152"/>
        <end position="168"/>
    </location>
</feature>
<dbReference type="EMBL" id="MEXN01000001">
    <property type="protein sequence ID" value="OGD04450.1"/>
    <property type="molecule type" value="Genomic_DNA"/>
</dbReference>
<gene>
    <name evidence="2" type="ORF">A2989_05490</name>
</gene>
<accession>A0A1F4ZDP9</accession>
<evidence type="ECO:0000256" key="1">
    <source>
        <dbReference type="SAM" id="Phobius"/>
    </source>
</evidence>
<dbReference type="Proteomes" id="UP000177080">
    <property type="component" value="Unassembled WGS sequence"/>
</dbReference>
<feature type="transmembrane region" description="Helical" evidence="1">
    <location>
        <begin position="88"/>
        <end position="106"/>
    </location>
</feature>
<keyword evidence="1" id="KW-0812">Transmembrane</keyword>
<feature type="transmembrane region" description="Helical" evidence="1">
    <location>
        <begin position="206"/>
        <end position="224"/>
    </location>
</feature>
<sequence length="229" mass="25518">MLNSFQIKIIALSAMVIDHVGMFFLPDISLFRMVGRISFPLFAWLVGNGAHHTKNIKAYATRLLIFALISQIPYLAANRLVVDGFFRLNILFTLFLGTIAIYFLKVGINPVLKWGAPLVLAVVSHLIQADFGFTGVLMVVAFYVFYRHFRKTSLALSAIALVNLIASAKPGAGIISVDISQVIGLLALPIIWAYNQQQGPKAKHLFYVFYPTQYILLYAIKLLLKSRAV</sequence>
<protein>
    <recommendedName>
        <fullName evidence="4">TraX family protein</fullName>
    </recommendedName>
</protein>
<keyword evidence="1" id="KW-1133">Transmembrane helix</keyword>
<feature type="transmembrane region" description="Helical" evidence="1">
    <location>
        <begin position="59"/>
        <end position="76"/>
    </location>
</feature>